<gene>
    <name evidence="1" type="ORF">CPZ25_014920</name>
</gene>
<dbReference type="KEGG" id="emt:CPZ25_014920"/>
<name>A0A4P9CCH3_EUBML</name>
<dbReference type="Proteomes" id="UP000218387">
    <property type="component" value="Chromosome"/>
</dbReference>
<proteinExistence type="predicted"/>
<dbReference type="AlphaFoldDB" id="A0A4P9CCH3"/>
<accession>A0A4P9CCH3</accession>
<keyword evidence="2" id="KW-1185">Reference proteome</keyword>
<reference evidence="1 2" key="1">
    <citation type="submission" date="2018-05" db="EMBL/GenBank/DDBJ databases">
        <title>Genome comparison of Eubacterium sp.</title>
        <authorList>
            <person name="Feng Y."/>
            <person name="Sanchez-Andrea I."/>
            <person name="Stams A.J.M."/>
            <person name="De Vos W.M."/>
        </authorList>
    </citation>
    <scope>NUCLEOTIDE SEQUENCE [LARGE SCALE GENOMIC DNA]</scope>
    <source>
        <strain evidence="1 2">YI</strain>
    </source>
</reference>
<sequence>MHLTREAMHTYLVERGLMALAPEYGPAGENGCRLYFKDGGSCWLHKTTEAFKNKACEFYRIDRAARKADDRALLGGREMLPLWLHAKMILMPCKMRTSVLIDSDGHYGDVNLFFSTGEFALRRKRYY</sequence>
<organism evidence="1 2">
    <name type="scientific">Eubacterium maltosivorans</name>
    <dbReference type="NCBI Taxonomy" id="2041044"/>
    <lineage>
        <taxon>Bacteria</taxon>
        <taxon>Bacillati</taxon>
        <taxon>Bacillota</taxon>
        <taxon>Clostridia</taxon>
        <taxon>Eubacteriales</taxon>
        <taxon>Eubacteriaceae</taxon>
        <taxon>Eubacterium</taxon>
    </lineage>
</organism>
<evidence type="ECO:0000313" key="2">
    <source>
        <dbReference type="Proteomes" id="UP000218387"/>
    </source>
</evidence>
<evidence type="ECO:0000313" key="1">
    <source>
        <dbReference type="EMBL" id="QCT72565.1"/>
    </source>
</evidence>
<protein>
    <submittedName>
        <fullName evidence="1">Uncharacterized protein</fullName>
    </submittedName>
</protein>
<dbReference type="RefSeq" id="WP_074618159.1">
    <property type="nucleotide sequence ID" value="NZ_CP029487.1"/>
</dbReference>
<dbReference type="EMBL" id="CP029487">
    <property type="protein sequence ID" value="QCT72565.1"/>
    <property type="molecule type" value="Genomic_DNA"/>
</dbReference>